<gene>
    <name evidence="1" type="ORF">V5799_010817</name>
</gene>
<dbReference type="EMBL" id="JARKHS020015190">
    <property type="protein sequence ID" value="KAK8774650.1"/>
    <property type="molecule type" value="Genomic_DNA"/>
</dbReference>
<accession>A0AAQ4EIX9</accession>
<protein>
    <submittedName>
        <fullName evidence="1">Uncharacterized protein</fullName>
    </submittedName>
</protein>
<keyword evidence="2" id="KW-1185">Reference proteome</keyword>
<evidence type="ECO:0000313" key="2">
    <source>
        <dbReference type="Proteomes" id="UP001321473"/>
    </source>
</evidence>
<proteinExistence type="predicted"/>
<sequence>MGLGELGEGVVYAHLKKAFIRRVLGEVEGRLVRLTDEAVDFVLLYSGEEEIGQGVYYPAKDESLDQAAEVVFPHASVFVSDSSDEANGLLNGSSELGDCGSVLAIVLENHPQDANFVYLWYAGGINGDIDARRACKADLMGIGGHHICPRL</sequence>
<reference evidence="1 2" key="1">
    <citation type="journal article" date="2023" name="Arcadia Sci">
        <title>De novo assembly of a long-read Amblyomma americanum tick genome.</title>
        <authorList>
            <person name="Chou S."/>
            <person name="Poskanzer K.E."/>
            <person name="Rollins M."/>
            <person name="Thuy-Boun P.S."/>
        </authorList>
    </citation>
    <scope>NUCLEOTIDE SEQUENCE [LARGE SCALE GENOMIC DNA]</scope>
    <source>
        <strain evidence="1">F_SG_1</strain>
        <tissue evidence="1">Salivary glands</tissue>
    </source>
</reference>
<comment type="caution">
    <text evidence="1">The sequence shown here is derived from an EMBL/GenBank/DDBJ whole genome shotgun (WGS) entry which is preliminary data.</text>
</comment>
<dbReference type="Proteomes" id="UP001321473">
    <property type="component" value="Unassembled WGS sequence"/>
</dbReference>
<dbReference type="AlphaFoldDB" id="A0AAQ4EIX9"/>
<evidence type="ECO:0000313" key="1">
    <source>
        <dbReference type="EMBL" id="KAK8774650.1"/>
    </source>
</evidence>
<name>A0AAQ4EIX9_AMBAM</name>
<organism evidence="1 2">
    <name type="scientific">Amblyomma americanum</name>
    <name type="common">Lone star tick</name>
    <dbReference type="NCBI Taxonomy" id="6943"/>
    <lineage>
        <taxon>Eukaryota</taxon>
        <taxon>Metazoa</taxon>
        <taxon>Ecdysozoa</taxon>
        <taxon>Arthropoda</taxon>
        <taxon>Chelicerata</taxon>
        <taxon>Arachnida</taxon>
        <taxon>Acari</taxon>
        <taxon>Parasitiformes</taxon>
        <taxon>Ixodida</taxon>
        <taxon>Ixodoidea</taxon>
        <taxon>Ixodidae</taxon>
        <taxon>Amblyomminae</taxon>
        <taxon>Amblyomma</taxon>
    </lineage>
</organism>